<comment type="caution">
    <text evidence="8">The sequence shown here is derived from an EMBL/GenBank/DDBJ whole genome shotgun (WGS) entry which is preliminary data.</text>
</comment>
<name>A0A844ZS30_9SPHN</name>
<dbReference type="RefSeq" id="WP_160590617.1">
    <property type="nucleotide sequence ID" value="NZ_BAAAFP010000001.1"/>
</dbReference>
<dbReference type="PANTHER" id="PTHR43779">
    <property type="entry name" value="DIOXYGENASE RV0097-RELATED"/>
    <property type="match status" value="1"/>
</dbReference>
<keyword evidence="3 8" id="KW-0223">Dioxygenase</keyword>
<evidence type="ECO:0000256" key="3">
    <source>
        <dbReference type="ARBA" id="ARBA00022964"/>
    </source>
</evidence>
<keyword evidence="5" id="KW-0408">Iron</keyword>
<dbReference type="GO" id="GO:0046872">
    <property type="term" value="F:metal ion binding"/>
    <property type="evidence" value="ECO:0007669"/>
    <property type="project" value="UniProtKB-KW"/>
</dbReference>
<reference evidence="8 9" key="1">
    <citation type="submission" date="2019-12" db="EMBL/GenBank/DDBJ databases">
        <title>Genomic-based taxomic classification of the family Erythrobacteraceae.</title>
        <authorList>
            <person name="Xu L."/>
        </authorList>
    </citation>
    <scope>NUCLEOTIDE SEQUENCE [LARGE SCALE GENOMIC DNA]</scope>
    <source>
        <strain evidence="8 9">JCM 16339</strain>
    </source>
</reference>
<comment type="similarity">
    <text evidence="1">Belongs to the TfdA dioxygenase family.</text>
</comment>
<keyword evidence="2" id="KW-0479">Metal-binding</keyword>
<evidence type="ECO:0000313" key="9">
    <source>
        <dbReference type="Proteomes" id="UP000435243"/>
    </source>
</evidence>
<feature type="domain" description="TauD/TfdA-like" evidence="7">
    <location>
        <begin position="5"/>
        <end position="278"/>
    </location>
</feature>
<sequence>MAITVTPISERFGAEISGVDISRPLDEATKAEIRAAQDKWGVTVWRQTGLDDASHVAFSRIFGHVELAPRHKGKPPRFSEPELFDASNVDADGNIIDNDLRRLINAGNRLWHIDSSYMEVRSAQALLLCHSAPPMPAPTWFADARSAWDDLPQSMKDRIEGLTARHCYFYSRMKAGYPTTEEELDAMPHAHQPVVLEHKASGRRTLYLGNHARDIIGLSREEGRALIDELNAWMTQDKYLISVDYQPGDMSIWDNLAGAHRAGEFDDTAWARDMRRTTVREAGVEAADDHFSTMFNNSKRKAEEEAGIEAGEEAGVYTSDTV</sequence>
<evidence type="ECO:0000313" key="8">
    <source>
        <dbReference type="EMBL" id="MXO88409.1"/>
    </source>
</evidence>
<protein>
    <submittedName>
        <fullName evidence="8">TauD/TfdA family dioxygenase</fullName>
    </submittedName>
</protein>
<dbReference type="Proteomes" id="UP000435243">
    <property type="component" value="Unassembled WGS sequence"/>
</dbReference>
<dbReference type="GO" id="GO:0016706">
    <property type="term" value="F:2-oxoglutarate-dependent dioxygenase activity"/>
    <property type="evidence" value="ECO:0007669"/>
    <property type="project" value="UniProtKB-ARBA"/>
</dbReference>
<dbReference type="Pfam" id="PF02668">
    <property type="entry name" value="TauD"/>
    <property type="match status" value="1"/>
</dbReference>
<organism evidence="8 9">
    <name type="scientific">Alteraurantiacibacter aestuarii</name>
    <dbReference type="NCBI Taxonomy" id="650004"/>
    <lineage>
        <taxon>Bacteria</taxon>
        <taxon>Pseudomonadati</taxon>
        <taxon>Pseudomonadota</taxon>
        <taxon>Alphaproteobacteria</taxon>
        <taxon>Sphingomonadales</taxon>
        <taxon>Erythrobacteraceae</taxon>
        <taxon>Alteraurantiacibacter</taxon>
    </lineage>
</organism>
<dbReference type="InterPro" id="IPR051178">
    <property type="entry name" value="TfdA_dioxygenase"/>
</dbReference>
<dbReference type="SUPFAM" id="SSF51197">
    <property type="entry name" value="Clavaminate synthase-like"/>
    <property type="match status" value="1"/>
</dbReference>
<dbReference type="InterPro" id="IPR042098">
    <property type="entry name" value="TauD-like_sf"/>
</dbReference>
<dbReference type="AlphaFoldDB" id="A0A844ZS30"/>
<dbReference type="PANTHER" id="PTHR43779:SF3">
    <property type="entry name" value="(3R)-3-[(CARBOXYMETHYL)AMINO]FATTY ACID OXYGENASE_DECARBOXYLASE"/>
    <property type="match status" value="1"/>
</dbReference>
<evidence type="ECO:0000256" key="1">
    <source>
        <dbReference type="ARBA" id="ARBA00005896"/>
    </source>
</evidence>
<proteinExistence type="inferred from homology"/>
<evidence type="ECO:0000259" key="7">
    <source>
        <dbReference type="Pfam" id="PF02668"/>
    </source>
</evidence>
<evidence type="ECO:0000256" key="4">
    <source>
        <dbReference type="ARBA" id="ARBA00023002"/>
    </source>
</evidence>
<evidence type="ECO:0000256" key="5">
    <source>
        <dbReference type="ARBA" id="ARBA00023004"/>
    </source>
</evidence>
<evidence type="ECO:0000256" key="2">
    <source>
        <dbReference type="ARBA" id="ARBA00022723"/>
    </source>
</evidence>
<feature type="region of interest" description="Disordered" evidence="6">
    <location>
        <begin position="303"/>
        <end position="322"/>
    </location>
</feature>
<dbReference type="EMBL" id="WTYY01000003">
    <property type="protein sequence ID" value="MXO88409.1"/>
    <property type="molecule type" value="Genomic_DNA"/>
</dbReference>
<dbReference type="InterPro" id="IPR003819">
    <property type="entry name" value="TauD/TfdA-like"/>
</dbReference>
<evidence type="ECO:0000256" key="6">
    <source>
        <dbReference type="SAM" id="MobiDB-lite"/>
    </source>
</evidence>
<dbReference type="Gene3D" id="3.60.130.10">
    <property type="entry name" value="Clavaminate synthase-like"/>
    <property type="match status" value="1"/>
</dbReference>
<accession>A0A844ZS30</accession>
<keyword evidence="4" id="KW-0560">Oxidoreductase</keyword>
<keyword evidence="9" id="KW-1185">Reference proteome</keyword>
<gene>
    <name evidence="8" type="ORF">GRI32_06615</name>
</gene>
<dbReference type="OrthoDB" id="7209371at2"/>